<comment type="similarity">
    <text evidence="1">Belongs to the GSP E family.</text>
</comment>
<dbReference type="PANTHER" id="PTHR30258:SF1">
    <property type="entry name" value="PROTEIN TRANSPORT PROTEIN HOFB HOMOLOG"/>
    <property type="match status" value="1"/>
</dbReference>
<sequence length="504" mass="56269">MTNFVIESPPQEIARYICVTPKEDDILDICYAENRSGDFLIQNYVSRVQKANPGRTRCRAVSLDEVVQLNDAQQNNRTQLSSTQSKVLRYFREAIKLGSSDLHFTIGRDNSDFCYIEARVHGELLVLDCIDKEEGWELASTIVLSMCDVTEKQFYPNQHQDGRIAEAFVKPLGIFGARYAHMPAVGGLYAVMRLIKDDGAQVPSFELLGFLPQQISTIKRLLCRPEGIIILSGPTGSGKSTTLRTVSAAYLSMNGYTNRLPVKRLLTIEDPPEGRIPGAIQTPIIADKKNVQEVSRAWLLSIAYALRSDPDAILNGEIRDYDSAMAAIKAAMTGHLMMTTLHANNPINIIERLETEGVPGRLIADPQLLMGLISQRLVQRICPHCKRSYASVASQLTPDERALIERYCQPEKVFMRHGDGCEYCYKGIIGRVVVAEVISPDAQFYKLYRTDGPTAAKTYWHRSLGGITRNQHVLHYINTGEVDPLAADAICPLDEDSYTLLKED</sequence>
<evidence type="ECO:0000313" key="8">
    <source>
        <dbReference type="Proteomes" id="UP000322184"/>
    </source>
</evidence>
<gene>
    <name evidence="6" type="ORF">AM629_05550</name>
    <name evidence="5" type="ORF">F0L16_01930</name>
</gene>
<dbReference type="SUPFAM" id="SSF52540">
    <property type="entry name" value="P-loop containing nucleoside triphosphate hydrolases"/>
    <property type="match status" value="1"/>
</dbReference>
<dbReference type="EMBL" id="LJCS01000009">
    <property type="protein sequence ID" value="KOY63019.1"/>
    <property type="molecule type" value="Genomic_DNA"/>
</dbReference>
<evidence type="ECO:0000256" key="2">
    <source>
        <dbReference type="ARBA" id="ARBA00022741"/>
    </source>
</evidence>
<reference evidence="6 7" key="1">
    <citation type="submission" date="2015-09" db="EMBL/GenBank/DDBJ databases">
        <title>Draft genome sequence and assembly of Photorhabdus sp. VMG, a bacterial symbiont associated with Heterorhabditis zealandica.</title>
        <authorList>
            <person name="Naidoo S."/>
            <person name="Featherston J."/>
            <person name="Mothupi B."/>
            <person name="Gray V.M."/>
        </authorList>
    </citation>
    <scope>NUCLEOTIDE SEQUENCE [LARGE SCALE GENOMIC DNA]</scope>
    <source>
        <strain evidence="6 7">VMG</strain>
    </source>
</reference>
<feature type="domain" description="Bacterial type II secretion system protein E" evidence="4">
    <location>
        <begin position="87"/>
        <end position="451"/>
    </location>
</feature>
<dbReference type="Pfam" id="PF00437">
    <property type="entry name" value="T2SSE"/>
    <property type="match status" value="1"/>
</dbReference>
<dbReference type="GO" id="GO:0016887">
    <property type="term" value="F:ATP hydrolysis activity"/>
    <property type="evidence" value="ECO:0007669"/>
    <property type="project" value="TreeGrafter"/>
</dbReference>
<dbReference type="EMBL" id="VTUW01000002">
    <property type="protein sequence ID" value="KAA1195470.1"/>
    <property type="molecule type" value="Genomic_DNA"/>
</dbReference>
<dbReference type="STRING" id="880156.AM629_05550"/>
<evidence type="ECO:0000256" key="1">
    <source>
        <dbReference type="ARBA" id="ARBA00006611"/>
    </source>
</evidence>
<dbReference type="Gene3D" id="3.40.50.300">
    <property type="entry name" value="P-loop containing nucleotide triphosphate hydrolases"/>
    <property type="match status" value="1"/>
</dbReference>
<evidence type="ECO:0000256" key="3">
    <source>
        <dbReference type="ARBA" id="ARBA00022840"/>
    </source>
</evidence>
<name>A0A5B0X7Y4_9GAMM</name>
<dbReference type="GO" id="GO:0005886">
    <property type="term" value="C:plasma membrane"/>
    <property type="evidence" value="ECO:0007669"/>
    <property type="project" value="TreeGrafter"/>
</dbReference>
<keyword evidence="7" id="KW-1185">Reference proteome</keyword>
<keyword evidence="2" id="KW-0547">Nucleotide-binding</keyword>
<protein>
    <submittedName>
        <fullName evidence="5">Type II secretion protein E</fullName>
    </submittedName>
</protein>
<proteinExistence type="inferred from homology"/>
<dbReference type="RefSeq" id="WP_054476894.1">
    <property type="nucleotide sequence ID" value="NZ_CAWMRL010000009.1"/>
</dbReference>
<dbReference type="AlphaFoldDB" id="A0A5B0X7Y4"/>
<evidence type="ECO:0000313" key="6">
    <source>
        <dbReference type="EMBL" id="KOY63019.1"/>
    </source>
</evidence>
<dbReference type="CDD" id="cd01129">
    <property type="entry name" value="PulE-GspE-like"/>
    <property type="match status" value="1"/>
</dbReference>
<organism evidence="5 8">
    <name type="scientific">Photorhabdus heterorhabditis</name>
    <dbReference type="NCBI Taxonomy" id="880156"/>
    <lineage>
        <taxon>Bacteria</taxon>
        <taxon>Pseudomonadati</taxon>
        <taxon>Pseudomonadota</taxon>
        <taxon>Gammaproteobacteria</taxon>
        <taxon>Enterobacterales</taxon>
        <taxon>Morganellaceae</taxon>
        <taxon>Photorhabdus</taxon>
    </lineage>
</organism>
<dbReference type="Proteomes" id="UP000037727">
    <property type="component" value="Unassembled WGS sequence"/>
</dbReference>
<dbReference type="Gene3D" id="3.30.450.90">
    <property type="match status" value="1"/>
</dbReference>
<dbReference type="InterPro" id="IPR027417">
    <property type="entry name" value="P-loop_NTPase"/>
</dbReference>
<comment type="caution">
    <text evidence="5">The sequence shown here is derived from an EMBL/GenBank/DDBJ whole genome shotgun (WGS) entry which is preliminary data.</text>
</comment>
<evidence type="ECO:0000313" key="5">
    <source>
        <dbReference type="EMBL" id="KAA1195470.1"/>
    </source>
</evidence>
<keyword evidence="3" id="KW-0067">ATP-binding</keyword>
<reference evidence="5 8" key="2">
    <citation type="submission" date="2019-09" db="EMBL/GenBank/DDBJ databases">
        <title>Whole genome sequence of Photorhabdus heterorhabditis strain ETL (Enterobacteriales: Enterobacteriaceae) a bacterial symbiont of Heterorhabditis zealandica strain ETL (Rhabditida: Heterorhabditidae).</title>
        <authorList>
            <person name="Lulamba T.E."/>
            <person name="Serepa-Dlamini M.H."/>
        </authorList>
    </citation>
    <scope>NUCLEOTIDE SEQUENCE [LARGE SCALE GENOMIC DNA]</scope>
    <source>
        <strain evidence="5 8">ETL</strain>
    </source>
</reference>
<accession>A0A5B0X7Y4</accession>
<dbReference type="Proteomes" id="UP000322184">
    <property type="component" value="Unassembled WGS sequence"/>
</dbReference>
<dbReference type="OrthoDB" id="5790493at2"/>
<dbReference type="InterPro" id="IPR001482">
    <property type="entry name" value="T2SS/T4SS_dom"/>
</dbReference>
<dbReference type="PANTHER" id="PTHR30258">
    <property type="entry name" value="TYPE II SECRETION SYSTEM PROTEIN GSPE-RELATED"/>
    <property type="match status" value="1"/>
</dbReference>
<evidence type="ECO:0000313" key="7">
    <source>
        <dbReference type="Proteomes" id="UP000037727"/>
    </source>
</evidence>
<evidence type="ECO:0000259" key="4">
    <source>
        <dbReference type="Pfam" id="PF00437"/>
    </source>
</evidence>
<dbReference type="GO" id="GO:0005524">
    <property type="term" value="F:ATP binding"/>
    <property type="evidence" value="ECO:0007669"/>
    <property type="project" value="UniProtKB-KW"/>
</dbReference>